<dbReference type="Gene3D" id="3.40.50.720">
    <property type="entry name" value="NAD(P)-binding Rossmann-like Domain"/>
    <property type="match status" value="2"/>
</dbReference>
<keyword evidence="5" id="KW-0664">Pyridoxine biosynthesis</keyword>
<evidence type="ECO:0000256" key="2">
    <source>
        <dbReference type="ARBA" id="ARBA00022490"/>
    </source>
</evidence>
<dbReference type="SUPFAM" id="SSF52283">
    <property type="entry name" value="Formate/glycerate dehydrogenase catalytic domain-like"/>
    <property type="match status" value="1"/>
</dbReference>
<keyword evidence="8" id="KW-1185">Reference proteome</keyword>
<dbReference type="PANTHER" id="PTHR43761:SF1">
    <property type="entry name" value="D-ISOMER SPECIFIC 2-HYDROXYACID DEHYDROGENASE CATALYTIC DOMAIN-CONTAINING PROTEIN-RELATED"/>
    <property type="match status" value="1"/>
</dbReference>
<comment type="similarity">
    <text evidence="1">Belongs to the D-isomer specific 2-hydroxyacid dehydrogenase family.</text>
</comment>
<dbReference type="PANTHER" id="PTHR43761">
    <property type="entry name" value="D-ISOMER SPECIFIC 2-HYDROXYACID DEHYDROGENASE FAMILY PROTEIN (AFU_ORTHOLOGUE AFUA_1G13630)"/>
    <property type="match status" value="1"/>
</dbReference>
<name>A0ABY8AT10_9GAMM</name>
<dbReference type="InterPro" id="IPR050418">
    <property type="entry name" value="D-iso_2-hydroxyacid_DH_PdxB"/>
</dbReference>
<dbReference type="InterPro" id="IPR020921">
    <property type="entry name" value="Erythronate-4-P_DHase"/>
</dbReference>
<dbReference type="CDD" id="cd12158">
    <property type="entry name" value="ErythrP_dh"/>
    <property type="match status" value="1"/>
</dbReference>
<keyword evidence="4" id="KW-0520">NAD</keyword>
<evidence type="ECO:0000256" key="4">
    <source>
        <dbReference type="ARBA" id="ARBA00023027"/>
    </source>
</evidence>
<gene>
    <name evidence="7" type="ORF">PXX05_03290</name>
</gene>
<evidence type="ECO:0000256" key="3">
    <source>
        <dbReference type="ARBA" id="ARBA00023002"/>
    </source>
</evidence>
<proteinExistence type="inferred from homology"/>
<evidence type="ECO:0000313" key="7">
    <source>
        <dbReference type="EMBL" id="WED43818.1"/>
    </source>
</evidence>
<dbReference type="Proteomes" id="UP001222087">
    <property type="component" value="Chromosome"/>
</dbReference>
<dbReference type="Pfam" id="PF02826">
    <property type="entry name" value="2-Hacid_dh_C"/>
    <property type="match status" value="1"/>
</dbReference>
<dbReference type="InterPro" id="IPR036291">
    <property type="entry name" value="NAD(P)-bd_dom_sf"/>
</dbReference>
<protein>
    <submittedName>
        <fullName evidence="7">4-phosphoerythronate dehydrogenase</fullName>
    </submittedName>
</protein>
<keyword evidence="3" id="KW-0560">Oxidoreductase</keyword>
<evidence type="ECO:0000256" key="1">
    <source>
        <dbReference type="ARBA" id="ARBA00005854"/>
    </source>
</evidence>
<evidence type="ECO:0000313" key="8">
    <source>
        <dbReference type="Proteomes" id="UP001222087"/>
    </source>
</evidence>
<dbReference type="EMBL" id="CP119078">
    <property type="protein sequence ID" value="WED43818.1"/>
    <property type="molecule type" value="Genomic_DNA"/>
</dbReference>
<accession>A0ABY8AT10</accession>
<sequence>MKILADASLPGLLEAFPQPFELTLYHEAKDIPQQLKNQQILLCRSTLKVTEELLKNSSLSYVATASSGTDHIDENYLQNHRIGLIDAKGSNASAVADYVMATLAFLECHKGFKGTKAAVIGVGEVGTKVAQRLRATGMEVLCYDPPKSKRDKDFITCSFEAITECDLISVHANLHNLLPTPSLNLINDGVLKQLKPQSVIINASRGGIVNEEDLLRQKKPFFYCTDVFSNEPAIRQGIVDFATLCTPHIAGHSIEAKSDAITMISQKLHLAYKLPFVKPSLPVLAKLPSYYPHHTWQDYVLSLYNPLVETEILKNTHDLKLAFLNLRKAHQNRHDFQLYAKAVQTNKQLLQILGVNA</sequence>
<evidence type="ECO:0000256" key="5">
    <source>
        <dbReference type="ARBA" id="ARBA00023096"/>
    </source>
</evidence>
<feature type="domain" description="D-isomer specific 2-hydroxyacid dehydrogenase NAD-binding" evidence="6">
    <location>
        <begin position="111"/>
        <end position="250"/>
    </location>
</feature>
<evidence type="ECO:0000259" key="6">
    <source>
        <dbReference type="Pfam" id="PF02826"/>
    </source>
</evidence>
<keyword evidence="2" id="KW-0963">Cytoplasm</keyword>
<reference evidence="7 8" key="1">
    <citation type="submission" date="2023-02" db="EMBL/GenBank/DDBJ databases">
        <title>Genome Sequence of L. cardiaca H63T.</title>
        <authorList>
            <person name="Lopez A.E."/>
            <person name="Cianciotto N.P."/>
        </authorList>
    </citation>
    <scope>NUCLEOTIDE SEQUENCE [LARGE SCALE GENOMIC DNA]</scope>
    <source>
        <strain evidence="7 8">H63</strain>
    </source>
</reference>
<dbReference type="SUPFAM" id="SSF51735">
    <property type="entry name" value="NAD(P)-binding Rossmann-fold domains"/>
    <property type="match status" value="1"/>
</dbReference>
<dbReference type="RefSeq" id="WP_275089632.1">
    <property type="nucleotide sequence ID" value="NZ_CP119078.1"/>
</dbReference>
<organism evidence="7 8">
    <name type="scientific">Legionella cardiaca</name>
    <dbReference type="NCBI Taxonomy" id="1071983"/>
    <lineage>
        <taxon>Bacteria</taxon>
        <taxon>Pseudomonadati</taxon>
        <taxon>Pseudomonadota</taxon>
        <taxon>Gammaproteobacteria</taxon>
        <taxon>Legionellales</taxon>
        <taxon>Legionellaceae</taxon>
        <taxon>Legionella</taxon>
    </lineage>
</organism>
<dbReference type="InterPro" id="IPR006140">
    <property type="entry name" value="D-isomer_DH_NAD-bd"/>
</dbReference>